<keyword evidence="3" id="KW-0963">Cytoplasm</keyword>
<dbReference type="SUPFAM" id="SSF74924">
    <property type="entry name" value="Cap-Gly domain"/>
    <property type="match status" value="1"/>
</dbReference>
<comment type="subcellular location">
    <subcellularLocation>
        <location evidence="1">Cytoplasm</location>
    </subcellularLocation>
</comment>
<feature type="domain" description="CAP-Gly" evidence="5">
    <location>
        <begin position="26"/>
        <end position="70"/>
    </location>
</feature>
<reference evidence="6" key="2">
    <citation type="submission" date="2025-09" db="UniProtKB">
        <authorList>
            <consortium name="Ensembl"/>
        </authorList>
    </citation>
    <scope>IDENTIFICATION</scope>
</reference>
<dbReference type="SUPFAM" id="SSF52058">
    <property type="entry name" value="L domain-like"/>
    <property type="match status" value="1"/>
</dbReference>
<dbReference type="PANTHER" id="PTHR18916">
    <property type="entry name" value="DYNACTIN 1-RELATED MICROTUBULE-BINDING"/>
    <property type="match status" value="1"/>
</dbReference>
<dbReference type="InParanoid" id="A0A3Q1EDZ2"/>
<organism evidence="6 7">
    <name type="scientific">Acanthochromis polyacanthus</name>
    <name type="common">spiny chromis</name>
    <dbReference type="NCBI Taxonomy" id="80966"/>
    <lineage>
        <taxon>Eukaryota</taxon>
        <taxon>Metazoa</taxon>
        <taxon>Chordata</taxon>
        <taxon>Craniata</taxon>
        <taxon>Vertebrata</taxon>
        <taxon>Euteleostomi</taxon>
        <taxon>Actinopterygii</taxon>
        <taxon>Neopterygii</taxon>
        <taxon>Teleostei</taxon>
        <taxon>Neoteleostei</taxon>
        <taxon>Acanthomorphata</taxon>
        <taxon>Ovalentaria</taxon>
        <taxon>Pomacentridae</taxon>
        <taxon>Acanthochromis</taxon>
    </lineage>
</organism>
<evidence type="ECO:0000256" key="1">
    <source>
        <dbReference type="ARBA" id="ARBA00004496"/>
    </source>
</evidence>
<dbReference type="GO" id="GO:0035371">
    <property type="term" value="C:microtubule plus-end"/>
    <property type="evidence" value="ECO:0007669"/>
    <property type="project" value="TreeGrafter"/>
</dbReference>
<evidence type="ECO:0000313" key="7">
    <source>
        <dbReference type="Proteomes" id="UP000257200"/>
    </source>
</evidence>
<dbReference type="GO" id="GO:0051010">
    <property type="term" value="F:microtubule plus-end binding"/>
    <property type="evidence" value="ECO:0007669"/>
    <property type="project" value="TreeGrafter"/>
</dbReference>
<protein>
    <recommendedName>
        <fullName evidence="2">Tubulin-specific chaperone E</fullName>
    </recommendedName>
    <alternativeName>
        <fullName evidence="4">Tubulin-folding cofactor E</fullName>
    </alternativeName>
</protein>
<dbReference type="Pfam" id="PF01302">
    <property type="entry name" value="CAP_GLY"/>
    <property type="match status" value="1"/>
</dbReference>
<accession>A0A3Q1EDZ2</accession>
<dbReference type="AlphaFoldDB" id="A0A3Q1EDZ2"/>
<evidence type="ECO:0000256" key="4">
    <source>
        <dbReference type="ARBA" id="ARBA00030180"/>
    </source>
</evidence>
<dbReference type="SMART" id="SM01052">
    <property type="entry name" value="CAP_GLY"/>
    <property type="match status" value="1"/>
</dbReference>
<name>A0A3Q1EDZ2_9TELE</name>
<keyword evidence="7" id="KW-1185">Reference proteome</keyword>
<dbReference type="Gene3D" id="2.30.30.190">
    <property type="entry name" value="CAP Gly-rich-like domain"/>
    <property type="match status" value="1"/>
</dbReference>
<dbReference type="InterPro" id="IPR032675">
    <property type="entry name" value="LRR_dom_sf"/>
</dbReference>
<dbReference type="Proteomes" id="UP000257200">
    <property type="component" value="Unplaced"/>
</dbReference>
<dbReference type="Ensembl" id="ENSAPOT00000013386.1">
    <property type="protein sequence ID" value="ENSAPOP00000002471.1"/>
    <property type="gene ID" value="ENSAPOG00000003891.1"/>
</dbReference>
<dbReference type="GeneTree" id="ENSGT00530000063405"/>
<dbReference type="InterPro" id="IPR036859">
    <property type="entry name" value="CAP-Gly_dom_sf"/>
</dbReference>
<dbReference type="STRING" id="80966.ENSAPOP00000002471"/>
<evidence type="ECO:0000256" key="2">
    <source>
        <dbReference type="ARBA" id="ARBA00015004"/>
    </source>
</evidence>
<reference evidence="6" key="1">
    <citation type="submission" date="2025-08" db="UniProtKB">
        <authorList>
            <consortium name="Ensembl"/>
        </authorList>
    </citation>
    <scope>IDENTIFICATION</scope>
</reference>
<evidence type="ECO:0000259" key="5">
    <source>
        <dbReference type="PROSITE" id="PS50245"/>
    </source>
</evidence>
<proteinExistence type="predicted"/>
<dbReference type="Gene3D" id="3.80.10.10">
    <property type="entry name" value="Ribonuclease Inhibitor"/>
    <property type="match status" value="1"/>
</dbReference>
<evidence type="ECO:0000313" key="6">
    <source>
        <dbReference type="Ensembl" id="ENSAPOP00000002471.1"/>
    </source>
</evidence>
<dbReference type="PROSITE" id="PS00845">
    <property type="entry name" value="CAP_GLY_1"/>
    <property type="match status" value="1"/>
</dbReference>
<dbReference type="GO" id="GO:0005938">
    <property type="term" value="C:cell cortex"/>
    <property type="evidence" value="ECO:0007669"/>
    <property type="project" value="TreeGrafter"/>
</dbReference>
<evidence type="ECO:0000256" key="3">
    <source>
        <dbReference type="ARBA" id="ARBA00022490"/>
    </source>
</evidence>
<dbReference type="PANTHER" id="PTHR18916:SF85">
    <property type="entry name" value="TUBULIN-FOLDING COFACTOR B"/>
    <property type="match status" value="1"/>
</dbReference>
<dbReference type="GO" id="GO:0031122">
    <property type="term" value="P:cytoplasmic microtubule organization"/>
    <property type="evidence" value="ECO:0007669"/>
    <property type="project" value="TreeGrafter"/>
</dbReference>
<dbReference type="InterPro" id="IPR000938">
    <property type="entry name" value="CAP-Gly_domain"/>
</dbReference>
<dbReference type="PROSITE" id="PS50245">
    <property type="entry name" value="CAP_GLY_2"/>
    <property type="match status" value="1"/>
</dbReference>
<sequence>MSDLPEDAVGRRVSCGGERATVRFVGPVPPTTGLWLGVEWDNPDRGKHDGSHEGVSYFTCRHPTGGSFVRPVKASFGVDYLAAVRQVYEMDTEDVLSEDVSSSSSKRIKWFIKERSFQSLTSVLLGGREVNGCGADGEIRKTTPNVEWLDLSGTLLSCWEDVSSITEQLVRLEGLQLSSNRLTLPSDCLAHRHAFCSLKVLVLNSSQLTWPQVCTRHPSIISLDVFLYFFFCLFVLQLKNVWYRAHQHVGDLPPISHLSPIWGNVCFKAGRADGGFRTWAHKGVQKVADLYKDGSLLTFDQVCQTYDIPKKHFLKIFTSKTFHHVKIQTH</sequence>
<dbReference type="GO" id="GO:0005634">
    <property type="term" value="C:nucleus"/>
    <property type="evidence" value="ECO:0007669"/>
    <property type="project" value="TreeGrafter"/>
</dbReference>